<dbReference type="Proteomes" id="UP001203297">
    <property type="component" value="Unassembled WGS sequence"/>
</dbReference>
<organism evidence="1 2">
    <name type="scientific">Multifurca ochricompacta</name>
    <dbReference type="NCBI Taxonomy" id="376703"/>
    <lineage>
        <taxon>Eukaryota</taxon>
        <taxon>Fungi</taxon>
        <taxon>Dikarya</taxon>
        <taxon>Basidiomycota</taxon>
        <taxon>Agaricomycotina</taxon>
        <taxon>Agaricomycetes</taxon>
        <taxon>Russulales</taxon>
        <taxon>Russulaceae</taxon>
        <taxon>Multifurca</taxon>
    </lineage>
</organism>
<accession>A0AAD4LY65</accession>
<protein>
    <submittedName>
        <fullName evidence="1">Uncharacterized protein</fullName>
    </submittedName>
</protein>
<proteinExistence type="predicted"/>
<keyword evidence="2" id="KW-1185">Reference proteome</keyword>
<comment type="caution">
    <text evidence="1">The sequence shown here is derived from an EMBL/GenBank/DDBJ whole genome shotgun (WGS) entry which is preliminary data.</text>
</comment>
<dbReference type="AlphaFoldDB" id="A0AAD4LY65"/>
<reference evidence="1" key="1">
    <citation type="journal article" date="2022" name="New Phytol.">
        <title>Evolutionary transition to the ectomycorrhizal habit in the genomes of a hyperdiverse lineage of mushroom-forming fungi.</title>
        <authorList>
            <person name="Looney B."/>
            <person name="Miyauchi S."/>
            <person name="Morin E."/>
            <person name="Drula E."/>
            <person name="Courty P.E."/>
            <person name="Kohler A."/>
            <person name="Kuo A."/>
            <person name="LaButti K."/>
            <person name="Pangilinan J."/>
            <person name="Lipzen A."/>
            <person name="Riley R."/>
            <person name="Andreopoulos W."/>
            <person name="He G."/>
            <person name="Johnson J."/>
            <person name="Nolan M."/>
            <person name="Tritt A."/>
            <person name="Barry K.W."/>
            <person name="Grigoriev I.V."/>
            <person name="Nagy L.G."/>
            <person name="Hibbett D."/>
            <person name="Henrissat B."/>
            <person name="Matheny P.B."/>
            <person name="Labbe J."/>
            <person name="Martin F.M."/>
        </authorList>
    </citation>
    <scope>NUCLEOTIDE SEQUENCE</scope>
    <source>
        <strain evidence="1">BPL690</strain>
    </source>
</reference>
<gene>
    <name evidence="1" type="ORF">B0F90DRAFT_1670537</name>
</gene>
<dbReference type="EMBL" id="WTXG01000077">
    <property type="protein sequence ID" value="KAI0294288.1"/>
    <property type="molecule type" value="Genomic_DNA"/>
</dbReference>
<name>A0AAD4LY65_9AGAM</name>
<evidence type="ECO:0000313" key="1">
    <source>
        <dbReference type="EMBL" id="KAI0294288.1"/>
    </source>
</evidence>
<evidence type="ECO:0000313" key="2">
    <source>
        <dbReference type="Proteomes" id="UP001203297"/>
    </source>
</evidence>
<sequence>MSFDVHIAFSGIILAQESHQFALHFARYLEIFHECFVDRCVVSIALLWPVEAFTARITIKSLPGGIGNLRTTPGSPRALGGFSLTESCATIGAGVTVLSGSPNSVRVSQAQKVGDVGIEENVFEGCAPKCDEEDNIAFCFPTSLVIVKCIMKK</sequence>